<keyword evidence="1" id="KW-1133">Transmembrane helix</keyword>
<dbReference type="RefSeq" id="WP_109573015.1">
    <property type="nucleotide sequence ID" value="NZ_UHJL01000002.1"/>
</dbReference>
<sequence length="452" mass="51616">MMEALFAHPESSVMFTLALVALVLVSIFKEDFFRPSTLYFLVQMVMLGVSYLQFLPMMSDFNYSTWLVWGGGMFCFLVGCYVTDFAWKSAGGPPLQKKLEVHGEYNWVCHFFLSFSAFAYFFVGVLGVISVAGNLVLLTDNPSQWLTGKDNDVLKYADFFTSGAMVVGLFAVASFKSMNPVRWVRYASRFMVLFTILLSFATYPSRGINMLCLGMFMILFNYLRGRFSWRSLAVVTVFVCIFFVAVASLKGQYGNSDVTDSKIAKEVALLPYKYVANNYWNLDYAFNRYSDIPEHDWTYGIDAFFGVTHLLHIGDGLQTNFGWDTPFNESVVKYTGLNTIPYLWDAYKDFGLPGIFLLPFFFGVLFTFCYHRMAVAKNPFMLLLTATFMMWIILWNFTTGYKQSMYWVWMSFFFFVCTVSSGKRSILPADPAVVGEIPEQDCGDHKIACECK</sequence>
<evidence type="ECO:0000256" key="1">
    <source>
        <dbReference type="SAM" id="Phobius"/>
    </source>
</evidence>
<keyword evidence="1" id="KW-0812">Transmembrane</keyword>
<dbReference type="Proteomes" id="UP000255423">
    <property type="component" value="Unassembled WGS sequence"/>
</dbReference>
<evidence type="ECO:0000313" key="3">
    <source>
        <dbReference type="Proteomes" id="UP000255423"/>
    </source>
</evidence>
<feature type="transmembrane region" description="Helical" evidence="1">
    <location>
        <begin position="380"/>
        <end position="398"/>
    </location>
</feature>
<feature type="transmembrane region" description="Helical" evidence="1">
    <location>
        <begin position="183"/>
        <end position="201"/>
    </location>
</feature>
<dbReference type="NCBIfam" id="TIGR04370">
    <property type="entry name" value="glyco_rpt_poly"/>
    <property type="match status" value="1"/>
</dbReference>
<protein>
    <submittedName>
        <fullName evidence="2">Oligosaccharide repeat unit polymerase</fullName>
    </submittedName>
</protein>
<feature type="transmembrane region" description="Helical" evidence="1">
    <location>
        <begin position="207"/>
        <end position="224"/>
    </location>
</feature>
<proteinExistence type="predicted"/>
<dbReference type="AlphaFoldDB" id="A0A380S6D8"/>
<gene>
    <name evidence="2" type="ORF">SAMN05661053_1970</name>
</gene>
<feature type="transmembrane region" description="Helical" evidence="1">
    <location>
        <begin position="66"/>
        <end position="87"/>
    </location>
</feature>
<keyword evidence="1" id="KW-0472">Membrane</keyword>
<accession>A0A380S6D8</accession>
<name>A0A380S6D8_FIBSU</name>
<feature type="transmembrane region" description="Helical" evidence="1">
    <location>
        <begin position="37"/>
        <end position="54"/>
    </location>
</feature>
<feature type="transmembrane region" description="Helical" evidence="1">
    <location>
        <begin position="108"/>
        <end position="133"/>
    </location>
</feature>
<feature type="transmembrane region" description="Helical" evidence="1">
    <location>
        <begin position="153"/>
        <end position="171"/>
    </location>
</feature>
<feature type="transmembrane region" description="Helical" evidence="1">
    <location>
        <begin position="231"/>
        <end position="249"/>
    </location>
</feature>
<feature type="transmembrane region" description="Helical" evidence="1">
    <location>
        <begin position="350"/>
        <end position="368"/>
    </location>
</feature>
<reference evidence="2 3" key="1">
    <citation type="submission" date="2017-08" db="EMBL/GenBank/DDBJ databases">
        <authorList>
            <person name="de Groot N.N."/>
        </authorList>
    </citation>
    <scope>NUCLEOTIDE SEQUENCE [LARGE SCALE GENOMIC DNA]</scope>
    <source>
        <strain evidence="2 3">HM2</strain>
    </source>
</reference>
<evidence type="ECO:0000313" key="2">
    <source>
        <dbReference type="EMBL" id="SUQ24563.1"/>
    </source>
</evidence>
<feature type="transmembrane region" description="Helical" evidence="1">
    <location>
        <begin position="12"/>
        <end position="28"/>
    </location>
</feature>
<organism evidence="2 3">
    <name type="scientific">Fibrobacter succinogenes</name>
    <name type="common">Bacteroides succinogenes</name>
    <dbReference type="NCBI Taxonomy" id="833"/>
    <lineage>
        <taxon>Bacteria</taxon>
        <taxon>Pseudomonadati</taxon>
        <taxon>Fibrobacterota</taxon>
        <taxon>Fibrobacteria</taxon>
        <taxon>Fibrobacterales</taxon>
        <taxon>Fibrobacteraceae</taxon>
        <taxon>Fibrobacter</taxon>
    </lineage>
</organism>
<dbReference type="EMBL" id="UHJL01000002">
    <property type="protein sequence ID" value="SUQ24563.1"/>
    <property type="molecule type" value="Genomic_DNA"/>
</dbReference>
<feature type="transmembrane region" description="Helical" evidence="1">
    <location>
        <begin position="404"/>
        <end position="422"/>
    </location>
</feature>